<dbReference type="Proteomes" id="UP000230824">
    <property type="component" value="Segment"/>
</dbReference>
<proteinExistence type="predicted"/>
<evidence type="ECO:0008006" key="3">
    <source>
        <dbReference type="Google" id="ProtNLM"/>
    </source>
</evidence>
<evidence type="ECO:0000313" key="1">
    <source>
        <dbReference type="EMBL" id="ATI15768.1"/>
    </source>
</evidence>
<name>A0A291LAY9_9CAUD</name>
<dbReference type="RefSeq" id="YP_009984394.1">
    <property type="nucleotide sequence ID" value="NC_052652.1"/>
</dbReference>
<accession>A0A291LAY9</accession>
<keyword evidence="2" id="KW-1185">Reference proteome</keyword>
<dbReference type="KEGG" id="vg:62611738"/>
<sequence length="59" mass="6958">MVNIKTGDIVRLASEEMLMTVMVSTYDTCEVVWFDVNEQLQKATFDKRMLRKVEEVKEE</sequence>
<evidence type="ECO:0000313" key="2">
    <source>
        <dbReference type="Proteomes" id="UP000230824"/>
    </source>
</evidence>
<dbReference type="EMBL" id="MF805809">
    <property type="protein sequence ID" value="ATI15768.1"/>
    <property type="molecule type" value="Genomic_DNA"/>
</dbReference>
<dbReference type="GeneID" id="62611738"/>
<organism evidence="1 2">
    <name type="scientific">Escherichia phage vB_EcoM_PHB05</name>
    <dbReference type="NCBI Taxonomy" id="2041347"/>
    <lineage>
        <taxon>Viruses</taxon>
        <taxon>Duplodnaviria</taxon>
        <taxon>Heunggongvirae</taxon>
        <taxon>Uroviricota</taxon>
        <taxon>Caudoviricetes</taxon>
        <taxon>Stephanstirmvirinae</taxon>
        <taxon>Justusliebigvirus</taxon>
        <taxon>Justusliebigvirus PHB05</taxon>
    </lineage>
</organism>
<protein>
    <recommendedName>
        <fullName evidence="3">DUF2158 domain-containing protein</fullName>
    </recommendedName>
</protein>
<reference evidence="1 2" key="1">
    <citation type="submission" date="2017-09" db="EMBL/GenBank/DDBJ databases">
        <title>Phage vB_EcoM_PHB05 against multidrug-resistant shiga toxin-producing Escherichia.</title>
        <authorList>
            <person name="Chen Y."/>
            <person name="Song J."/>
            <person name="Wu B."/>
        </authorList>
    </citation>
    <scope>NUCLEOTIDE SEQUENCE [LARGE SCALE GENOMIC DNA]</scope>
    <source>
        <strain evidence="1">Wastewater</strain>
    </source>
</reference>